<evidence type="ECO:0000256" key="10">
    <source>
        <dbReference type="ARBA" id="ARBA00023163"/>
    </source>
</evidence>
<evidence type="ECO:0000259" key="16">
    <source>
        <dbReference type="PROSITE" id="PS50014"/>
    </source>
</evidence>
<dbReference type="Gene3D" id="1.20.920.10">
    <property type="entry name" value="Bromodomain-like"/>
    <property type="match status" value="1"/>
</dbReference>
<feature type="domain" description="Bromo" evidence="16">
    <location>
        <begin position="123"/>
        <end position="193"/>
    </location>
</feature>
<keyword evidence="5 13" id="KW-0863">Zinc-finger</keyword>
<feature type="compositionally biased region" description="Low complexity" evidence="15">
    <location>
        <begin position="1122"/>
        <end position="1137"/>
    </location>
</feature>
<feature type="compositionally biased region" description="Acidic residues" evidence="15">
    <location>
        <begin position="527"/>
        <end position="561"/>
    </location>
</feature>
<dbReference type="InterPro" id="IPR056987">
    <property type="entry name" value="ZMYND8_CC"/>
</dbReference>
<feature type="non-terminal residue" evidence="20">
    <location>
        <position position="1199"/>
    </location>
</feature>
<accession>A0A0K2UAP0</accession>
<dbReference type="Pfam" id="PF23460">
    <property type="entry name" value="ZMYND8_CC"/>
    <property type="match status" value="1"/>
</dbReference>
<feature type="domain" description="MYND-type" evidence="19">
    <location>
        <begin position="1073"/>
        <end position="1107"/>
    </location>
</feature>
<dbReference type="Pfam" id="PF00628">
    <property type="entry name" value="PHD"/>
    <property type="match status" value="1"/>
</dbReference>
<dbReference type="InterPro" id="IPR000313">
    <property type="entry name" value="PWWP_dom"/>
</dbReference>
<dbReference type="CDD" id="cd15538">
    <property type="entry name" value="PHD_PRKCBP1"/>
    <property type="match status" value="1"/>
</dbReference>
<evidence type="ECO:0000256" key="13">
    <source>
        <dbReference type="PROSITE-ProRule" id="PRU00134"/>
    </source>
</evidence>
<feature type="region of interest" description="Disordered" evidence="15">
    <location>
        <begin position="1"/>
        <end position="39"/>
    </location>
</feature>
<evidence type="ECO:0000256" key="9">
    <source>
        <dbReference type="ARBA" id="ARBA00023117"/>
    </source>
</evidence>
<evidence type="ECO:0000259" key="19">
    <source>
        <dbReference type="PROSITE" id="PS50865"/>
    </source>
</evidence>
<dbReference type="InterPro" id="IPR057053">
    <property type="entry name" value="MYND_ZMYND11_ZMYD8"/>
</dbReference>
<feature type="compositionally biased region" description="Basic and acidic residues" evidence="15">
    <location>
        <begin position="828"/>
        <end position="839"/>
    </location>
</feature>
<dbReference type="GO" id="GO:0003714">
    <property type="term" value="F:transcription corepressor activity"/>
    <property type="evidence" value="ECO:0007669"/>
    <property type="project" value="TreeGrafter"/>
</dbReference>
<dbReference type="Gene3D" id="2.30.30.140">
    <property type="match status" value="1"/>
</dbReference>
<feature type="domain" description="PHD-type" evidence="17">
    <location>
        <begin position="45"/>
        <end position="90"/>
    </location>
</feature>
<keyword evidence="9 12" id="KW-0103">Bromodomain</keyword>
<dbReference type="InterPro" id="IPR019786">
    <property type="entry name" value="Zinc_finger_PHD-type_CS"/>
</dbReference>
<dbReference type="SUPFAM" id="SSF57903">
    <property type="entry name" value="FYVE/PHD zinc finger"/>
    <property type="match status" value="1"/>
</dbReference>
<dbReference type="SUPFAM" id="SSF47370">
    <property type="entry name" value="Bromodomain"/>
    <property type="match status" value="1"/>
</dbReference>
<keyword evidence="7" id="KW-0156">Chromatin regulator</keyword>
<dbReference type="PROSITE" id="PS50865">
    <property type="entry name" value="ZF_MYND_2"/>
    <property type="match status" value="1"/>
</dbReference>
<evidence type="ECO:0000256" key="11">
    <source>
        <dbReference type="ARBA" id="ARBA00023242"/>
    </source>
</evidence>
<evidence type="ECO:0000256" key="4">
    <source>
        <dbReference type="ARBA" id="ARBA00022723"/>
    </source>
</evidence>
<evidence type="ECO:0000256" key="8">
    <source>
        <dbReference type="ARBA" id="ARBA00023015"/>
    </source>
</evidence>
<feature type="compositionally biased region" description="Low complexity" evidence="15">
    <location>
        <begin position="719"/>
        <end position="738"/>
    </location>
</feature>
<feature type="compositionally biased region" description="Basic and acidic residues" evidence="15">
    <location>
        <begin position="631"/>
        <end position="641"/>
    </location>
</feature>
<feature type="compositionally biased region" description="Acidic residues" evidence="15">
    <location>
        <begin position="642"/>
        <end position="665"/>
    </location>
</feature>
<feature type="compositionally biased region" description="Basic and acidic residues" evidence="15">
    <location>
        <begin position="563"/>
        <end position="596"/>
    </location>
</feature>
<dbReference type="FunFam" id="6.10.140.2220:FF:000002">
    <property type="entry name" value="Protein kinase C-binding protein 1 isoform C"/>
    <property type="match status" value="1"/>
</dbReference>
<name>A0A0K2UAP0_LEPSM</name>
<proteinExistence type="predicted"/>
<dbReference type="SMART" id="SM00297">
    <property type="entry name" value="BROMO"/>
    <property type="match status" value="1"/>
</dbReference>
<protein>
    <recommendedName>
        <fullName evidence="21">Protein kinase C-binding protein 1</fullName>
    </recommendedName>
</protein>
<feature type="region of interest" description="Disordered" evidence="15">
    <location>
        <begin position="797"/>
        <end position="843"/>
    </location>
</feature>
<dbReference type="InterPro" id="IPR019787">
    <property type="entry name" value="Znf_PHD-finger"/>
</dbReference>
<dbReference type="GO" id="GO:0008270">
    <property type="term" value="F:zinc ion binding"/>
    <property type="evidence" value="ECO:0007669"/>
    <property type="project" value="UniProtKB-KW"/>
</dbReference>
<feature type="compositionally biased region" description="Basic and acidic residues" evidence="15">
    <location>
        <begin position="739"/>
        <end position="764"/>
    </location>
</feature>
<feature type="region of interest" description="Disordered" evidence="15">
    <location>
        <begin position="413"/>
        <end position="773"/>
    </location>
</feature>
<dbReference type="PROSITE" id="PS01359">
    <property type="entry name" value="ZF_PHD_1"/>
    <property type="match status" value="1"/>
</dbReference>
<evidence type="ECO:0000256" key="14">
    <source>
        <dbReference type="SAM" id="Coils"/>
    </source>
</evidence>
<dbReference type="Pfam" id="PF00439">
    <property type="entry name" value="Bromodomain"/>
    <property type="match status" value="1"/>
</dbReference>
<feature type="compositionally biased region" description="Polar residues" evidence="15">
    <location>
        <begin position="608"/>
        <end position="628"/>
    </location>
</feature>
<comment type="subcellular location">
    <subcellularLocation>
        <location evidence="2">Chromosome</location>
    </subcellularLocation>
    <subcellularLocation>
        <location evidence="1">Nucleus</location>
    </subcellularLocation>
</comment>
<evidence type="ECO:0000256" key="2">
    <source>
        <dbReference type="ARBA" id="ARBA00004286"/>
    </source>
</evidence>
<keyword evidence="3" id="KW-0158">Chromosome</keyword>
<evidence type="ECO:0000256" key="12">
    <source>
        <dbReference type="PROSITE-ProRule" id="PRU00035"/>
    </source>
</evidence>
<reference evidence="20" key="1">
    <citation type="submission" date="2014-05" db="EMBL/GenBank/DDBJ databases">
        <authorList>
            <person name="Chronopoulou M."/>
        </authorList>
    </citation>
    <scope>NUCLEOTIDE SEQUENCE</scope>
    <source>
        <tissue evidence="20">Whole organism</tissue>
    </source>
</reference>
<dbReference type="Pfam" id="PF00855">
    <property type="entry name" value="PWWP"/>
    <property type="match status" value="1"/>
</dbReference>
<dbReference type="GO" id="GO:0005634">
    <property type="term" value="C:nucleus"/>
    <property type="evidence" value="ECO:0007669"/>
    <property type="project" value="UniProtKB-SubCell"/>
</dbReference>
<feature type="compositionally biased region" description="Polar residues" evidence="15">
    <location>
        <begin position="869"/>
        <end position="884"/>
    </location>
</feature>
<dbReference type="InterPro" id="IPR013083">
    <property type="entry name" value="Znf_RING/FYVE/PHD"/>
</dbReference>
<keyword evidence="4" id="KW-0479">Metal-binding</keyword>
<dbReference type="SMART" id="SM00293">
    <property type="entry name" value="PWWP"/>
    <property type="match status" value="1"/>
</dbReference>
<dbReference type="PANTHER" id="PTHR46453:SF5">
    <property type="entry name" value="PROTEIN KINASE C-BINDING PROTEIN 1 ISOFORM X1"/>
    <property type="match status" value="1"/>
</dbReference>
<evidence type="ECO:0000259" key="18">
    <source>
        <dbReference type="PROSITE" id="PS50812"/>
    </source>
</evidence>
<feature type="compositionally biased region" description="Basic and acidic residues" evidence="15">
    <location>
        <begin position="496"/>
        <end position="512"/>
    </location>
</feature>
<feature type="compositionally biased region" description="Low complexity" evidence="15">
    <location>
        <begin position="885"/>
        <end position="898"/>
    </location>
</feature>
<dbReference type="Gene3D" id="6.10.140.2220">
    <property type="match status" value="1"/>
</dbReference>
<feature type="compositionally biased region" description="Low complexity" evidence="15">
    <location>
        <begin position="1"/>
        <end position="26"/>
    </location>
</feature>
<evidence type="ECO:0000256" key="5">
    <source>
        <dbReference type="ARBA" id="ARBA00022771"/>
    </source>
</evidence>
<dbReference type="SMART" id="SM00249">
    <property type="entry name" value="PHD"/>
    <property type="match status" value="1"/>
</dbReference>
<feature type="domain" description="PWWP" evidence="18">
    <location>
        <begin position="235"/>
        <end position="286"/>
    </location>
</feature>
<dbReference type="SUPFAM" id="SSF144232">
    <property type="entry name" value="HIT/MYND zinc finger-like"/>
    <property type="match status" value="1"/>
</dbReference>
<dbReference type="InterPro" id="IPR044075">
    <property type="entry name" value="PRKCBP1_PHD"/>
</dbReference>
<keyword evidence="6" id="KW-0862">Zinc</keyword>
<evidence type="ECO:0008006" key="21">
    <source>
        <dbReference type="Google" id="ProtNLM"/>
    </source>
</evidence>
<dbReference type="GO" id="GO:0005694">
    <property type="term" value="C:chromosome"/>
    <property type="evidence" value="ECO:0007669"/>
    <property type="project" value="UniProtKB-SubCell"/>
</dbReference>
<feature type="compositionally biased region" description="Low complexity" evidence="15">
    <location>
        <begin position="476"/>
        <end position="487"/>
    </location>
</feature>
<keyword evidence="10" id="KW-0804">Transcription</keyword>
<dbReference type="PROSITE" id="PS50812">
    <property type="entry name" value="PWWP"/>
    <property type="match status" value="1"/>
</dbReference>
<dbReference type="GO" id="GO:0140006">
    <property type="term" value="F:histone H3 reader activity"/>
    <property type="evidence" value="ECO:0007669"/>
    <property type="project" value="UniProtKB-ARBA"/>
</dbReference>
<dbReference type="CDD" id="cd20160">
    <property type="entry name" value="PWWP_PRKCBP1"/>
    <property type="match status" value="1"/>
</dbReference>
<feature type="region of interest" description="Disordered" evidence="15">
    <location>
        <begin position="864"/>
        <end position="946"/>
    </location>
</feature>
<dbReference type="PANTHER" id="PTHR46453">
    <property type="entry name" value="PROTEIN KINASE C-BINDING PROTEIN 1"/>
    <property type="match status" value="1"/>
</dbReference>
<dbReference type="InterPro" id="IPR036427">
    <property type="entry name" value="Bromodomain-like_sf"/>
</dbReference>
<dbReference type="Pfam" id="PF24324">
    <property type="entry name" value="MYND_ZMYND11_ZMYD8"/>
    <property type="match status" value="1"/>
</dbReference>
<feature type="compositionally biased region" description="Basic and acidic residues" evidence="15">
    <location>
        <begin position="379"/>
        <end position="389"/>
    </location>
</feature>
<feature type="region of interest" description="Disordered" evidence="15">
    <location>
        <begin position="360"/>
        <end position="389"/>
    </location>
</feature>
<organism evidence="20">
    <name type="scientific">Lepeophtheirus salmonis</name>
    <name type="common">Salmon louse</name>
    <name type="synonym">Caligus salmonis</name>
    <dbReference type="NCBI Taxonomy" id="72036"/>
    <lineage>
        <taxon>Eukaryota</taxon>
        <taxon>Metazoa</taxon>
        <taxon>Ecdysozoa</taxon>
        <taxon>Arthropoda</taxon>
        <taxon>Crustacea</taxon>
        <taxon>Multicrustacea</taxon>
        <taxon>Hexanauplia</taxon>
        <taxon>Copepoda</taxon>
        <taxon>Siphonostomatoida</taxon>
        <taxon>Caligidae</taxon>
        <taxon>Lepeophtheirus</taxon>
    </lineage>
</organism>
<feature type="compositionally biased region" description="Basic and acidic residues" evidence="15">
    <location>
        <begin position="666"/>
        <end position="690"/>
    </location>
</feature>
<feature type="coiled-coil region" evidence="14">
    <location>
        <begin position="1005"/>
        <end position="1047"/>
    </location>
</feature>
<evidence type="ECO:0000256" key="1">
    <source>
        <dbReference type="ARBA" id="ARBA00004123"/>
    </source>
</evidence>
<evidence type="ECO:0000313" key="20">
    <source>
        <dbReference type="EMBL" id="CDW35303.1"/>
    </source>
</evidence>
<keyword evidence="14" id="KW-0175">Coiled coil</keyword>
<dbReference type="EMBL" id="HACA01017942">
    <property type="protein sequence ID" value="CDW35303.1"/>
    <property type="molecule type" value="Transcribed_RNA"/>
</dbReference>
<evidence type="ECO:0000256" key="15">
    <source>
        <dbReference type="SAM" id="MobiDB-lite"/>
    </source>
</evidence>
<sequence>MDISLSSASGMKRKMSSSGGDSLSSGTKRRKSGRKSLNGTDSENDCYCWICHKEGEVICCETCPRVFHLKCIQLETAPTEDWVCPECVLIMTAENMDTRSRAMRLLSVDQLCTLLKHALTRLRNISGVDPFIRSVDPIQFPAYRDYVTCPMDLLTLEKNIRKKQYGSTEAFLADLKWILHNCIIFNSLGSKLTSIAKQLVKICKHEMQEVENCPDCYMNAHTKKDSWFIAACRIPHLLVWAKLKGFPFWPAKAMRVNSDDHVDVRFFGAHDRAWVPVRDVYIYSMEPPVPMKNKKKGNFEGCVQEVELYIKKITDKFGEFEYAPSKTPFDSKREEEQIKLLYPKCTLPFDLGPIRTRARSLSFSGSERSHSRTPTPTEDESRVTKVGGKIDEERIEGTTKIVSVISTKITQPLKEIEAEEDDSKLELEADDEEEVDDVEEEEVDDVEPESAEQPKIDKKTVMSSDRVAASPPCEVSSTTTSASDTTSNAGKQPLESQKKKSSVVEETSKPEPKLAVIAETSETVIIEGDEDEEEEEEEIDDDEEAVINDAEIDDVEPETVEEQNTRPSDEKIISDAPKKDALSSKESSPPKEDSDKSTTTTSDEGKLDNTNADVEMTSDNEFTSNVNEDSPENKGKSVSKEEEIDDVEPDAYVDAEEEEINDVEEMPEKPSKSTEDLQLESKSDENKNDDNTEVCSDSVDTSRLLASGVSVTIKSKPIQTTTSHSKKSQSSSLDVVSGDSKRNDGKTENEKQKNSESDDPKDGLSSELSLGSDISVTVVQKKKDFNAPIPPRISVKKESELLAGSSDKPRDIVHVSRTRKTTPTQIRKSVDESEGEKNPPDPIVTISKVQALVSAVTSSKLETLKNAPPLTSQQSRKSSNAPSATTTVNHSSRTSSSSNGPLVNMLGAPRMIPPQHHQHRSRAMSQNSILRGPPVSGQSGHPMGMPSLHPRPQGFFSVPPPLPSAAGPVSEQLNRVAGKLVDYMRLSLEELFREMASSGSPEATIKALQIEIEKIQWRHQQELAETRHNAELKFQELQHAMEAEKQKIISDLKKQAELDKQKAVTEAKKKQWCSHCGKEAIFYCCWNTSYCDYPCQQAHWPNHMSTCAQNQANNDEDGLNVSGNNSSASEISQSHSSETIEHNSPGHFLSAPSGPGPSRGPSNGIMPPHSRGMQPMMMPFGPSGINPRLMSQMGMRFCG</sequence>
<dbReference type="AlphaFoldDB" id="A0A0K2UAP0"/>
<dbReference type="InterPro" id="IPR002893">
    <property type="entry name" value="Znf_MYND"/>
</dbReference>
<dbReference type="InterPro" id="IPR001965">
    <property type="entry name" value="Znf_PHD"/>
</dbReference>
<evidence type="ECO:0000256" key="7">
    <source>
        <dbReference type="ARBA" id="ARBA00022853"/>
    </source>
</evidence>
<feature type="compositionally biased region" description="Acidic residues" evidence="15">
    <location>
        <begin position="417"/>
        <end position="450"/>
    </location>
</feature>
<dbReference type="GO" id="GO:0005737">
    <property type="term" value="C:cytoplasm"/>
    <property type="evidence" value="ECO:0007669"/>
    <property type="project" value="TreeGrafter"/>
</dbReference>
<evidence type="ECO:0000256" key="3">
    <source>
        <dbReference type="ARBA" id="ARBA00022454"/>
    </source>
</evidence>
<evidence type="ECO:0000259" key="17">
    <source>
        <dbReference type="PROSITE" id="PS50016"/>
    </source>
</evidence>
<dbReference type="InterPro" id="IPR011011">
    <property type="entry name" value="Znf_FYVE_PHD"/>
</dbReference>
<dbReference type="PROSITE" id="PS50016">
    <property type="entry name" value="ZF_PHD_2"/>
    <property type="match status" value="1"/>
</dbReference>
<dbReference type="PROSITE" id="PS01360">
    <property type="entry name" value="ZF_MYND_1"/>
    <property type="match status" value="1"/>
</dbReference>
<keyword evidence="8" id="KW-0805">Transcription regulation</keyword>
<dbReference type="InterPro" id="IPR001487">
    <property type="entry name" value="Bromodomain"/>
</dbReference>
<dbReference type="PROSITE" id="PS50014">
    <property type="entry name" value="BROMODOMAIN_2"/>
    <property type="match status" value="1"/>
</dbReference>
<evidence type="ECO:0000256" key="6">
    <source>
        <dbReference type="ARBA" id="ARBA00022833"/>
    </source>
</evidence>
<keyword evidence="11" id="KW-0539">Nucleus</keyword>
<feature type="compositionally biased region" description="Polar residues" evidence="15">
    <location>
        <begin position="360"/>
        <end position="376"/>
    </location>
</feature>
<dbReference type="Gene3D" id="3.30.40.10">
    <property type="entry name" value="Zinc/RING finger domain, C3HC4 (zinc finger)"/>
    <property type="match status" value="1"/>
</dbReference>
<dbReference type="OrthoDB" id="298344at2759"/>
<dbReference type="SUPFAM" id="SSF63748">
    <property type="entry name" value="Tudor/PWWP/MBT"/>
    <property type="match status" value="1"/>
</dbReference>
<dbReference type="PRINTS" id="PR00503">
    <property type="entry name" value="BROMODOMAIN"/>
</dbReference>
<feature type="region of interest" description="Disordered" evidence="15">
    <location>
        <begin position="1117"/>
        <end position="1174"/>
    </location>
</feature>